<name>A0A085VYZ6_9BACT</name>
<protein>
    <submittedName>
        <fullName evidence="1">Uncharacterized protein</fullName>
    </submittedName>
</protein>
<accession>A0A085VYZ6</accession>
<organism evidence="1 2">
    <name type="scientific">Hyalangium minutum</name>
    <dbReference type="NCBI Taxonomy" id="394096"/>
    <lineage>
        <taxon>Bacteria</taxon>
        <taxon>Pseudomonadati</taxon>
        <taxon>Myxococcota</taxon>
        <taxon>Myxococcia</taxon>
        <taxon>Myxococcales</taxon>
        <taxon>Cystobacterineae</taxon>
        <taxon>Archangiaceae</taxon>
        <taxon>Hyalangium</taxon>
    </lineage>
</organism>
<evidence type="ECO:0000313" key="1">
    <source>
        <dbReference type="EMBL" id="KFE60659.1"/>
    </source>
</evidence>
<comment type="caution">
    <text evidence="1">The sequence shown here is derived from an EMBL/GenBank/DDBJ whole genome shotgun (WGS) entry which is preliminary data.</text>
</comment>
<reference evidence="1 2" key="1">
    <citation type="submission" date="2014-04" db="EMBL/GenBank/DDBJ databases">
        <title>Genome assembly of Hyalangium minutum DSM 14724.</title>
        <authorList>
            <person name="Sharma G."/>
            <person name="Subramanian S."/>
        </authorList>
    </citation>
    <scope>NUCLEOTIDE SEQUENCE [LARGE SCALE GENOMIC DNA]</scope>
    <source>
        <strain evidence="1 2">DSM 14724</strain>
    </source>
</reference>
<dbReference type="Proteomes" id="UP000028725">
    <property type="component" value="Unassembled WGS sequence"/>
</dbReference>
<dbReference type="AlphaFoldDB" id="A0A085VYZ6"/>
<sequence length="51" mass="5251">MASLPALDAAAQELDLGDGGGLGRAGGGGAFRSSVRAWWAWSWRGVYCQPA</sequence>
<keyword evidence="2" id="KW-1185">Reference proteome</keyword>
<gene>
    <name evidence="1" type="ORF">DB31_4841</name>
</gene>
<dbReference type="STRING" id="394096.DB31_4841"/>
<dbReference type="EMBL" id="JMCB01000029">
    <property type="protein sequence ID" value="KFE60659.1"/>
    <property type="molecule type" value="Genomic_DNA"/>
</dbReference>
<evidence type="ECO:0000313" key="2">
    <source>
        <dbReference type="Proteomes" id="UP000028725"/>
    </source>
</evidence>
<proteinExistence type="predicted"/>